<evidence type="ECO:0000256" key="12">
    <source>
        <dbReference type="ARBA" id="ARBA00071934"/>
    </source>
</evidence>
<dbReference type="InterPro" id="IPR008268">
    <property type="entry name" value="Peptidase_S16_AS"/>
</dbReference>
<evidence type="ECO:0000259" key="21">
    <source>
        <dbReference type="PROSITE" id="PS51787"/>
    </source>
</evidence>
<dbReference type="Gene3D" id="3.30.230.10">
    <property type="match status" value="1"/>
</dbReference>
<dbReference type="GO" id="GO:0005524">
    <property type="term" value="F:ATP binding"/>
    <property type="evidence" value="ECO:0007669"/>
    <property type="project" value="UniProtKB-UniRule"/>
</dbReference>
<dbReference type="InterPro" id="IPR008269">
    <property type="entry name" value="Lon_proteolytic"/>
</dbReference>
<dbReference type="InterPro" id="IPR054594">
    <property type="entry name" value="Lon_lid"/>
</dbReference>
<keyword evidence="5 14" id="KW-0378">Hydrolase</keyword>
<protein>
    <recommendedName>
        <fullName evidence="12 14">Lon protease</fullName>
        <ecNumber evidence="11 14">3.4.21.53</ecNumber>
    </recommendedName>
    <alternativeName>
        <fullName evidence="13 14">ATP-dependent protease La</fullName>
    </alternativeName>
</protein>
<dbReference type="GO" id="GO:0006515">
    <property type="term" value="P:protein quality control for misfolded or incompletely synthesized proteins"/>
    <property type="evidence" value="ECO:0007669"/>
    <property type="project" value="UniProtKB-UniRule"/>
</dbReference>
<dbReference type="GO" id="GO:0034605">
    <property type="term" value="P:cellular response to heat"/>
    <property type="evidence" value="ECO:0007669"/>
    <property type="project" value="UniProtKB-UniRule"/>
</dbReference>
<dbReference type="EC" id="3.4.21.53" evidence="11 14"/>
<evidence type="ECO:0000256" key="8">
    <source>
        <dbReference type="ARBA" id="ARBA00023016"/>
    </source>
</evidence>
<dbReference type="GO" id="GO:0004252">
    <property type="term" value="F:serine-type endopeptidase activity"/>
    <property type="evidence" value="ECO:0007669"/>
    <property type="project" value="UniProtKB-UniRule"/>
</dbReference>
<keyword evidence="4 14" id="KW-0547">Nucleotide-binding</keyword>
<dbReference type="GO" id="GO:0005737">
    <property type="term" value="C:cytoplasm"/>
    <property type="evidence" value="ECO:0007669"/>
    <property type="project" value="UniProtKB-SubCell"/>
</dbReference>
<evidence type="ECO:0000256" key="1">
    <source>
        <dbReference type="ARBA" id="ARBA00004496"/>
    </source>
</evidence>
<dbReference type="Proteomes" id="UP000550501">
    <property type="component" value="Unassembled WGS sequence"/>
</dbReference>
<keyword evidence="23" id="KW-1185">Reference proteome</keyword>
<dbReference type="AlphaFoldDB" id="A0A839QAT7"/>
<evidence type="ECO:0000256" key="5">
    <source>
        <dbReference type="ARBA" id="ARBA00022801"/>
    </source>
</evidence>
<name>A0A839QAT7_MYCIR</name>
<dbReference type="PIRSF" id="PIRSF001174">
    <property type="entry name" value="Lon_proteas"/>
    <property type="match status" value="1"/>
</dbReference>
<comment type="caution">
    <text evidence="22">The sequence shown here is derived from an EMBL/GenBank/DDBJ whole genome shotgun (WGS) entry which is preliminary data.</text>
</comment>
<feature type="active site" evidence="14 16">
    <location>
        <position position="677"/>
    </location>
</feature>
<evidence type="ECO:0000256" key="19">
    <source>
        <dbReference type="RuleBase" id="RU000591"/>
    </source>
</evidence>
<dbReference type="PROSITE" id="PS51786">
    <property type="entry name" value="LON_PROTEOLYTIC"/>
    <property type="match status" value="1"/>
</dbReference>
<feature type="domain" description="Lon proteolytic" evidence="20">
    <location>
        <begin position="591"/>
        <end position="771"/>
    </location>
</feature>
<comment type="induction">
    <text evidence="14">By heat shock.</text>
</comment>
<dbReference type="NCBIfam" id="TIGR00763">
    <property type="entry name" value="lon"/>
    <property type="match status" value="1"/>
</dbReference>
<comment type="similarity">
    <text evidence="14 15 18 19">Belongs to the peptidase S16 family.</text>
</comment>
<comment type="subcellular location">
    <subcellularLocation>
        <location evidence="1 14 15">Cytoplasm</location>
    </subcellularLocation>
</comment>
<dbReference type="Gene3D" id="1.10.8.60">
    <property type="match status" value="1"/>
</dbReference>
<dbReference type="SUPFAM" id="SSF88697">
    <property type="entry name" value="PUA domain-like"/>
    <property type="match status" value="1"/>
</dbReference>
<evidence type="ECO:0000256" key="14">
    <source>
        <dbReference type="HAMAP-Rule" id="MF_01973"/>
    </source>
</evidence>
<dbReference type="GO" id="GO:0016887">
    <property type="term" value="F:ATP hydrolysis activity"/>
    <property type="evidence" value="ECO:0007669"/>
    <property type="project" value="UniProtKB-UniRule"/>
</dbReference>
<evidence type="ECO:0000256" key="17">
    <source>
        <dbReference type="PIRSR" id="PIRSR001174-2"/>
    </source>
</evidence>
<evidence type="ECO:0000256" key="9">
    <source>
        <dbReference type="ARBA" id="ARBA00050665"/>
    </source>
</evidence>
<comment type="catalytic activity">
    <reaction evidence="9 14 15 18">
        <text>Hydrolysis of proteins in presence of ATP.</text>
        <dbReference type="EC" id="3.4.21.53"/>
    </reaction>
</comment>
<dbReference type="InterPro" id="IPR020568">
    <property type="entry name" value="Ribosomal_Su5_D2-typ_SF"/>
</dbReference>
<feature type="active site" evidence="14 16">
    <location>
        <position position="720"/>
    </location>
</feature>
<keyword evidence="6 14" id="KW-0720">Serine protease</keyword>
<evidence type="ECO:0000256" key="11">
    <source>
        <dbReference type="ARBA" id="ARBA00066743"/>
    </source>
</evidence>
<organism evidence="22 23">
    <name type="scientific">Mycolicibacterium iranicum</name>
    <name type="common">Mycobacterium iranicum</name>
    <dbReference type="NCBI Taxonomy" id="912594"/>
    <lineage>
        <taxon>Bacteria</taxon>
        <taxon>Bacillati</taxon>
        <taxon>Actinomycetota</taxon>
        <taxon>Actinomycetes</taxon>
        <taxon>Mycobacteriales</taxon>
        <taxon>Mycobacteriaceae</taxon>
        <taxon>Mycolicibacterium</taxon>
    </lineage>
</organism>
<dbReference type="InterPro" id="IPR046336">
    <property type="entry name" value="Lon_prtase_N_sf"/>
</dbReference>
<feature type="domain" description="Lon N-terminal" evidence="21">
    <location>
        <begin position="11"/>
        <end position="194"/>
    </location>
</feature>
<dbReference type="RefSeq" id="WP_183471610.1">
    <property type="nucleotide sequence ID" value="NZ_JACHVU010000011.1"/>
</dbReference>
<dbReference type="Pfam" id="PF22667">
    <property type="entry name" value="Lon_lid"/>
    <property type="match status" value="1"/>
</dbReference>
<dbReference type="PROSITE" id="PS51787">
    <property type="entry name" value="LON_N"/>
    <property type="match status" value="1"/>
</dbReference>
<dbReference type="InterPro" id="IPR027543">
    <property type="entry name" value="Lon_bac"/>
</dbReference>
<evidence type="ECO:0000313" key="23">
    <source>
        <dbReference type="Proteomes" id="UP000550501"/>
    </source>
</evidence>
<keyword evidence="3 14" id="KW-0645">Protease</keyword>
<dbReference type="HAMAP" id="MF_01973">
    <property type="entry name" value="lon_bact"/>
    <property type="match status" value="1"/>
</dbReference>
<feature type="binding site" evidence="14 17">
    <location>
        <begin position="356"/>
        <end position="363"/>
    </location>
    <ligand>
        <name>ATP</name>
        <dbReference type="ChEBI" id="CHEBI:30616"/>
    </ligand>
</feature>
<dbReference type="Gene3D" id="2.30.130.40">
    <property type="entry name" value="LON domain-like"/>
    <property type="match status" value="1"/>
</dbReference>
<evidence type="ECO:0000256" key="6">
    <source>
        <dbReference type="ARBA" id="ARBA00022825"/>
    </source>
</evidence>
<dbReference type="Pfam" id="PF02190">
    <property type="entry name" value="LON_substr_bdg"/>
    <property type="match status" value="1"/>
</dbReference>
<dbReference type="CDD" id="cd19500">
    <property type="entry name" value="RecA-like_Lon"/>
    <property type="match status" value="1"/>
</dbReference>
<dbReference type="InterPro" id="IPR027417">
    <property type="entry name" value="P-loop_NTPase"/>
</dbReference>
<dbReference type="InterPro" id="IPR015947">
    <property type="entry name" value="PUA-like_sf"/>
</dbReference>
<dbReference type="SMART" id="SM00464">
    <property type="entry name" value="LON"/>
    <property type="match status" value="1"/>
</dbReference>
<reference evidence="22 23" key="1">
    <citation type="submission" date="2020-08" db="EMBL/GenBank/DDBJ databases">
        <title>The Agave Microbiome: Exploring the role of microbial communities in plant adaptations to desert environments.</title>
        <authorList>
            <person name="Partida-Martinez L.P."/>
        </authorList>
    </citation>
    <scope>NUCLEOTIDE SEQUENCE [LARGE SCALE GENOMIC DNA]</scope>
    <source>
        <strain evidence="22 23">AT2.18</strain>
    </source>
</reference>
<dbReference type="InterPro" id="IPR003111">
    <property type="entry name" value="Lon_prtase_N"/>
</dbReference>
<gene>
    <name evidence="14" type="primary">lon</name>
    <name evidence="22" type="ORF">FHR72_004167</name>
</gene>
<dbReference type="Gene3D" id="1.20.5.5270">
    <property type="match status" value="1"/>
</dbReference>
<comment type="subunit">
    <text evidence="14 15">Homohexamer. Organized in a ring with a central cavity.</text>
</comment>
<evidence type="ECO:0000256" key="7">
    <source>
        <dbReference type="ARBA" id="ARBA00022840"/>
    </source>
</evidence>
<dbReference type="InterPro" id="IPR027065">
    <property type="entry name" value="Lon_Prtase"/>
</dbReference>
<evidence type="ECO:0000256" key="18">
    <source>
        <dbReference type="PROSITE-ProRule" id="PRU01122"/>
    </source>
</evidence>
<evidence type="ECO:0000256" key="13">
    <source>
        <dbReference type="ARBA" id="ARBA00082722"/>
    </source>
</evidence>
<evidence type="ECO:0000313" key="22">
    <source>
        <dbReference type="EMBL" id="MBB2992663.1"/>
    </source>
</evidence>
<evidence type="ECO:0000259" key="20">
    <source>
        <dbReference type="PROSITE" id="PS51786"/>
    </source>
</evidence>
<dbReference type="GO" id="GO:0043565">
    <property type="term" value="F:sequence-specific DNA binding"/>
    <property type="evidence" value="ECO:0007669"/>
    <property type="project" value="UniProtKB-UniRule"/>
</dbReference>
<evidence type="ECO:0000256" key="2">
    <source>
        <dbReference type="ARBA" id="ARBA00022490"/>
    </source>
</evidence>
<evidence type="ECO:0000256" key="10">
    <source>
        <dbReference type="ARBA" id="ARBA00053875"/>
    </source>
</evidence>
<evidence type="ECO:0000256" key="15">
    <source>
        <dbReference type="PIRNR" id="PIRNR001174"/>
    </source>
</evidence>
<dbReference type="Pfam" id="PF00004">
    <property type="entry name" value="AAA"/>
    <property type="match status" value="1"/>
</dbReference>
<dbReference type="PROSITE" id="PS01046">
    <property type="entry name" value="LON_SER"/>
    <property type="match status" value="1"/>
</dbReference>
<dbReference type="SUPFAM" id="SSF52540">
    <property type="entry name" value="P-loop containing nucleoside triphosphate hydrolases"/>
    <property type="match status" value="1"/>
</dbReference>
<dbReference type="Pfam" id="PF05362">
    <property type="entry name" value="Lon_C"/>
    <property type="match status" value="1"/>
</dbReference>
<dbReference type="GO" id="GO:0004176">
    <property type="term" value="F:ATP-dependent peptidase activity"/>
    <property type="evidence" value="ECO:0007669"/>
    <property type="project" value="UniProtKB-UniRule"/>
</dbReference>
<dbReference type="InterPro" id="IPR014721">
    <property type="entry name" value="Ribsml_uS5_D2-typ_fold_subgr"/>
</dbReference>
<evidence type="ECO:0000256" key="4">
    <source>
        <dbReference type="ARBA" id="ARBA00022741"/>
    </source>
</evidence>
<keyword evidence="8 14" id="KW-0346">Stress response</keyword>
<dbReference type="PRINTS" id="PR00830">
    <property type="entry name" value="ENDOLAPTASE"/>
</dbReference>
<dbReference type="SMART" id="SM00382">
    <property type="entry name" value="AAA"/>
    <property type="match status" value="1"/>
</dbReference>
<dbReference type="Gene3D" id="3.40.50.300">
    <property type="entry name" value="P-loop containing nucleotide triphosphate hydrolases"/>
    <property type="match status" value="1"/>
</dbReference>
<accession>A0A839QAT7</accession>
<dbReference type="SUPFAM" id="SSF54211">
    <property type="entry name" value="Ribosomal protein S5 domain 2-like"/>
    <property type="match status" value="1"/>
</dbReference>
<dbReference type="PANTHER" id="PTHR10046">
    <property type="entry name" value="ATP DEPENDENT LON PROTEASE FAMILY MEMBER"/>
    <property type="match status" value="1"/>
</dbReference>
<dbReference type="Gene3D" id="1.20.58.1480">
    <property type="match status" value="1"/>
</dbReference>
<evidence type="ECO:0000256" key="16">
    <source>
        <dbReference type="PIRSR" id="PIRSR001174-1"/>
    </source>
</evidence>
<dbReference type="EMBL" id="JACHVU010000011">
    <property type="protein sequence ID" value="MBB2992663.1"/>
    <property type="molecule type" value="Genomic_DNA"/>
</dbReference>
<proteinExistence type="evidence at transcript level"/>
<dbReference type="InterPro" id="IPR004815">
    <property type="entry name" value="Lon_bac/euk-typ"/>
</dbReference>
<keyword evidence="7 14" id="KW-0067">ATP-binding</keyword>
<dbReference type="InterPro" id="IPR003959">
    <property type="entry name" value="ATPase_AAA_core"/>
</dbReference>
<comment type="function">
    <text evidence="10 14">ATP-dependent serine protease that mediates the selective degradation of mutant and abnormal proteins as well as certain short-lived regulatory proteins. Required for cellular homeostasis and for survival from DNA damage and developmental changes induced by stress. Degrades polypeptides processively to yield small peptide fragments that are 5 to 10 amino acids long. Binds to DNA in a double-stranded, site-specific manner.</text>
</comment>
<evidence type="ECO:0000256" key="3">
    <source>
        <dbReference type="ARBA" id="ARBA00022670"/>
    </source>
</evidence>
<keyword evidence="2 14" id="KW-0963">Cytoplasm</keyword>
<dbReference type="InterPro" id="IPR003593">
    <property type="entry name" value="AAA+_ATPase"/>
</dbReference>
<dbReference type="FunFam" id="3.40.50.300:FF:000021">
    <property type="entry name" value="Lon protease homolog"/>
    <property type="match status" value="1"/>
</dbReference>
<sequence length="780" mass="83317">MPEANAAQRAVPILFVSEPIVLPGMVVPIELDDAARAAVDAAQASEAGKLLIAPRLDDRYPTYGVLASIVQVGRVPGGGAAAVVRGEKRAHIGSGTTGPGAALWVLIDEVVEVAPGEDTKALAAEYKKLLLAMLQRREAWQIVDVVNKISDPSALADTAGYASYLTDVQKRELLETEDVAARLRLLIDWTGDHLAEVEVTDKIAEDVRAGMDKQQKEFLLRQQLAAIRKELGELGPDGAAEEADYRARVEAADLPEKVREAALREVGKLERANDQSPEGGWIRTWLDTVLDLPWNVTTEDSADLKAAREILDSDHHGLEDVKDRIVEYLAVRARRAQRGMAVVGGRGSGAVMVLAGPPGVGKTSLGESVARALGRKFVRVALGGVRDEAEIRGHRRTYVGALPGRIVRAIGEAGSMNPVVLLDEIDKVGSDYRGDPSSALLEVLDPAQNHTFRDHYLELDLDLSDVVFLATANVIENIPSALLDRMELIQIDGYTADDKVAIARDYLLPRQSERAALTTDDVSVTDDALRKIAADYTREPGVRQFERLLAKALRKATTKLDADPTPITIDEPDLVDYLGRPRFMPESEERTAVPGVATGLAVTGLGGDVLYIEAGATDGDAGLQLTGQLGDVMKESAQIALSYVRSHAAELGVDPKALDRRIHVHVPAGAVPKDGPSAGVTMVTALVSMATGRQVRSDVGMTGEVTLNGRVLPIGGVKQKLLAAQRAGLSTVFIPQRNEADLDEVPAEVLEALEVKPMTDVAAIVAQALEPAGEAVTAAA</sequence>